<dbReference type="PANTHER" id="PTHR32278">
    <property type="entry name" value="F-BOX DOMAIN-CONTAINING PROTEIN"/>
    <property type="match status" value="1"/>
</dbReference>
<reference evidence="1" key="1">
    <citation type="journal article" date="2017" name="Nature">
        <title>The genome of Chenopodium quinoa.</title>
        <authorList>
            <person name="Jarvis D.E."/>
            <person name="Ho Y.S."/>
            <person name="Lightfoot D.J."/>
            <person name="Schmoeckel S.M."/>
            <person name="Li B."/>
            <person name="Borm T.J.A."/>
            <person name="Ohyanagi H."/>
            <person name="Mineta K."/>
            <person name="Michell C.T."/>
            <person name="Saber N."/>
            <person name="Kharbatia N.M."/>
            <person name="Rupper R.R."/>
            <person name="Sharp A.R."/>
            <person name="Dally N."/>
            <person name="Boughton B.A."/>
            <person name="Woo Y.H."/>
            <person name="Gao G."/>
            <person name="Schijlen E.G.W.M."/>
            <person name="Guo X."/>
            <person name="Momin A.A."/>
            <person name="Negrao S."/>
            <person name="Al-Babili S."/>
            <person name="Gehring C."/>
            <person name="Roessner U."/>
            <person name="Jung C."/>
            <person name="Murphy K."/>
            <person name="Arold S.T."/>
            <person name="Gojobori T."/>
            <person name="van der Linden C.G."/>
            <person name="van Loo E.N."/>
            <person name="Jellen E.N."/>
            <person name="Maughan P.J."/>
            <person name="Tester M."/>
        </authorList>
    </citation>
    <scope>NUCLEOTIDE SEQUENCE [LARGE SCALE GENOMIC DNA]</scope>
    <source>
        <strain evidence="1">cv. PI 614886</strain>
    </source>
</reference>
<sequence>MGKKSYIIPASNLSIVWADTPRYWTWHSEPTPRFSQVAELVTVCWLEIKGNIKTSLLSPNTDYAAYLVYKMQSEAYGFYSPAEATLSTAEGRRETDKFYWESQERYQIVPRRFNQFRFPVSRTQLTTTKREIDNQAKLPKQRSDGWHEIKIGEFSTGRNDDQEVEMQVLDIKGGNWKGGLVVEGIEIRPKIAME</sequence>
<dbReference type="AlphaFoldDB" id="A0A803KNQ8"/>
<evidence type="ECO:0000313" key="2">
    <source>
        <dbReference type="Proteomes" id="UP000596660"/>
    </source>
</evidence>
<dbReference type="Gramene" id="AUR62000664-RA">
    <property type="protein sequence ID" value="AUR62000664-RA:cds"/>
    <property type="gene ID" value="AUR62000664"/>
</dbReference>
<dbReference type="OMA" id="KTRSGCH"/>
<proteinExistence type="predicted"/>
<name>A0A803KNQ8_CHEQI</name>
<dbReference type="Pfam" id="PF14299">
    <property type="entry name" value="PP2"/>
    <property type="match status" value="1"/>
</dbReference>
<organism evidence="1 2">
    <name type="scientific">Chenopodium quinoa</name>
    <name type="common">Quinoa</name>
    <dbReference type="NCBI Taxonomy" id="63459"/>
    <lineage>
        <taxon>Eukaryota</taxon>
        <taxon>Viridiplantae</taxon>
        <taxon>Streptophyta</taxon>
        <taxon>Embryophyta</taxon>
        <taxon>Tracheophyta</taxon>
        <taxon>Spermatophyta</taxon>
        <taxon>Magnoliopsida</taxon>
        <taxon>eudicotyledons</taxon>
        <taxon>Gunneridae</taxon>
        <taxon>Pentapetalae</taxon>
        <taxon>Caryophyllales</taxon>
        <taxon>Chenopodiaceae</taxon>
        <taxon>Chenopodioideae</taxon>
        <taxon>Atripliceae</taxon>
        <taxon>Chenopodium</taxon>
    </lineage>
</organism>
<protein>
    <submittedName>
        <fullName evidence="1">Uncharacterized protein</fullName>
    </submittedName>
</protein>
<dbReference type="SMR" id="A0A803KNQ8"/>
<reference evidence="1" key="2">
    <citation type="submission" date="2021-03" db="UniProtKB">
        <authorList>
            <consortium name="EnsemblPlants"/>
        </authorList>
    </citation>
    <scope>IDENTIFICATION</scope>
</reference>
<keyword evidence="2" id="KW-1185">Reference proteome</keyword>
<dbReference type="PANTHER" id="PTHR32278:SF111">
    <property type="entry name" value="F-BOX PROTEIN PP2-B12-RELATED"/>
    <property type="match status" value="1"/>
</dbReference>
<accession>A0A803KNQ8</accession>
<dbReference type="EnsemblPlants" id="AUR62000664-RA">
    <property type="protein sequence ID" value="AUR62000664-RA:cds"/>
    <property type="gene ID" value="AUR62000664"/>
</dbReference>
<dbReference type="InterPro" id="IPR025886">
    <property type="entry name" value="PP2-like"/>
</dbReference>
<evidence type="ECO:0000313" key="1">
    <source>
        <dbReference type="EnsemblPlants" id="AUR62000664-RA:cds"/>
    </source>
</evidence>
<dbReference type="Proteomes" id="UP000596660">
    <property type="component" value="Unplaced"/>
</dbReference>